<dbReference type="InterPro" id="IPR025707">
    <property type="entry name" value="DNA_bp_PD1"/>
</dbReference>
<reference evidence="2 3" key="1">
    <citation type="journal article" date="2019" name="Int. J. Syst. Evol. Microbiol.">
        <title>The Global Catalogue of Microorganisms (GCM) 10K type strain sequencing project: providing services to taxonomists for standard genome sequencing and annotation.</title>
        <authorList>
            <consortium name="The Broad Institute Genomics Platform"/>
            <consortium name="The Broad Institute Genome Sequencing Center for Infectious Disease"/>
            <person name="Wu L."/>
            <person name="Ma J."/>
        </authorList>
    </citation>
    <scope>NUCLEOTIDE SEQUENCE [LARGE SCALE GENOMIC DNA]</scope>
    <source>
        <strain evidence="2 3">JCM 15572</strain>
    </source>
</reference>
<dbReference type="PIRSF" id="PIRSF016702">
    <property type="entry name" value="DNA_bp_PD1"/>
    <property type="match status" value="1"/>
</dbReference>
<dbReference type="PROSITE" id="PS51742">
    <property type="entry name" value="PPC"/>
    <property type="match status" value="1"/>
</dbReference>
<dbReference type="Proteomes" id="UP001501705">
    <property type="component" value="Unassembled WGS sequence"/>
</dbReference>
<evidence type="ECO:0000313" key="3">
    <source>
        <dbReference type="Proteomes" id="UP001501705"/>
    </source>
</evidence>
<dbReference type="Pfam" id="PF03479">
    <property type="entry name" value="PCC"/>
    <property type="match status" value="1"/>
</dbReference>
<dbReference type="GO" id="GO:0003677">
    <property type="term" value="F:DNA binding"/>
    <property type="evidence" value="ECO:0007669"/>
    <property type="project" value="UniProtKB-KW"/>
</dbReference>
<keyword evidence="2" id="KW-0238">DNA-binding</keyword>
<dbReference type="SUPFAM" id="SSF117856">
    <property type="entry name" value="AF0104/ALDC/Ptd012-like"/>
    <property type="match status" value="1"/>
</dbReference>
<comment type="caution">
    <text evidence="2">The sequence shown here is derived from an EMBL/GenBank/DDBJ whole genome shotgun (WGS) entry which is preliminary data.</text>
</comment>
<dbReference type="CDD" id="cd11378">
    <property type="entry name" value="DUF296"/>
    <property type="match status" value="1"/>
</dbReference>
<gene>
    <name evidence="2" type="ORF">GCM10009804_59350</name>
</gene>
<name>A0ABN2E336_9ACTN</name>
<proteinExistence type="predicted"/>
<evidence type="ECO:0000259" key="1">
    <source>
        <dbReference type="PROSITE" id="PS51742"/>
    </source>
</evidence>
<accession>A0ABN2E336</accession>
<dbReference type="Gene3D" id="3.30.1330.80">
    <property type="entry name" value="Hypothetical protein, similar to alpha- acetolactate decarboxylase, domain 2"/>
    <property type="match status" value="1"/>
</dbReference>
<dbReference type="RefSeq" id="WP_344238658.1">
    <property type="nucleotide sequence ID" value="NZ_BAAAPH010000022.1"/>
</dbReference>
<dbReference type="InterPro" id="IPR005175">
    <property type="entry name" value="PPC_dom"/>
</dbReference>
<keyword evidence="3" id="KW-1185">Reference proteome</keyword>
<organism evidence="2 3">
    <name type="scientific">Kribbella hippodromi</name>
    <dbReference type="NCBI Taxonomy" id="434347"/>
    <lineage>
        <taxon>Bacteria</taxon>
        <taxon>Bacillati</taxon>
        <taxon>Actinomycetota</taxon>
        <taxon>Actinomycetes</taxon>
        <taxon>Propionibacteriales</taxon>
        <taxon>Kribbellaceae</taxon>
        <taxon>Kribbella</taxon>
    </lineage>
</organism>
<protein>
    <submittedName>
        <fullName evidence="2">DNA-binding protein</fullName>
    </submittedName>
</protein>
<dbReference type="PANTHER" id="PTHR34988:SF1">
    <property type="entry name" value="DNA-BINDING PROTEIN"/>
    <property type="match status" value="1"/>
</dbReference>
<dbReference type="EMBL" id="BAAAPH010000022">
    <property type="protein sequence ID" value="GAA1594821.1"/>
    <property type="molecule type" value="Genomic_DNA"/>
</dbReference>
<evidence type="ECO:0000313" key="2">
    <source>
        <dbReference type="EMBL" id="GAA1594821.1"/>
    </source>
</evidence>
<dbReference type="PANTHER" id="PTHR34988">
    <property type="entry name" value="PROTEIN, PUTATIVE-RELATED"/>
    <property type="match status" value="1"/>
</dbReference>
<feature type="domain" description="PPC" evidence="1">
    <location>
        <begin position="8"/>
        <end position="145"/>
    </location>
</feature>
<sequence length="148" mass="15929">MDWREVHSDGGQRTFVVIGEDGDEAVEVLNGFARERELSAAQVTAVGAFRRATVGWFDLGAKDYRRIEVGEQCELLSLLGDIAVSDDGPVAHVHAVLGLSDGQVRGGHLLSGEVNPTLEVIIQESPAHLQKTQHPELGLALIDLPASR</sequence>